<evidence type="ECO:0000259" key="5">
    <source>
        <dbReference type="PROSITE" id="PS51671"/>
    </source>
</evidence>
<evidence type="ECO:0000313" key="7">
    <source>
        <dbReference type="Proteomes" id="UP001523550"/>
    </source>
</evidence>
<evidence type="ECO:0000256" key="1">
    <source>
        <dbReference type="ARBA" id="ARBA00008785"/>
    </source>
</evidence>
<comment type="caution">
    <text evidence="6">The sequence shown here is derived from an EMBL/GenBank/DDBJ whole genome shotgun (WGS) entry which is preliminary data.</text>
</comment>
<dbReference type="InterPro" id="IPR006140">
    <property type="entry name" value="D-isomer_DH_NAD-bd"/>
</dbReference>
<dbReference type="SMART" id="SM00919">
    <property type="entry name" value="Malic_M"/>
    <property type="match status" value="1"/>
</dbReference>
<evidence type="ECO:0000256" key="4">
    <source>
        <dbReference type="ARBA" id="ARBA00029440"/>
    </source>
</evidence>
<dbReference type="PANTHER" id="PTHR43237">
    <property type="entry name" value="NADP-DEPENDENT MALIC ENZYME"/>
    <property type="match status" value="1"/>
</dbReference>
<dbReference type="Pfam" id="PF00390">
    <property type="entry name" value="malic"/>
    <property type="match status" value="1"/>
</dbReference>
<gene>
    <name evidence="6" type="ORF">J2T60_002045</name>
</gene>
<dbReference type="CDD" id="cd02116">
    <property type="entry name" value="ACT"/>
    <property type="match status" value="1"/>
</dbReference>
<dbReference type="InterPro" id="IPR045865">
    <property type="entry name" value="ACT-like_dom_sf"/>
</dbReference>
<dbReference type="InterPro" id="IPR012302">
    <property type="entry name" value="Malic_NAD-bd"/>
</dbReference>
<dbReference type="InterPro" id="IPR002912">
    <property type="entry name" value="ACT_dom"/>
</dbReference>
<dbReference type="Pfam" id="PF03949">
    <property type="entry name" value="Malic_M"/>
    <property type="match status" value="1"/>
</dbReference>
<comment type="similarity">
    <text evidence="1">Belongs to the malic enzymes family.</text>
</comment>
<dbReference type="Gene3D" id="3.40.50.720">
    <property type="entry name" value="NAD(P)-binding Rossmann-like Domain"/>
    <property type="match status" value="1"/>
</dbReference>
<organism evidence="6 7">
    <name type="scientific">Natronospira proteinivora</name>
    <dbReference type="NCBI Taxonomy" id="1807133"/>
    <lineage>
        <taxon>Bacteria</taxon>
        <taxon>Pseudomonadati</taxon>
        <taxon>Pseudomonadota</taxon>
        <taxon>Gammaproteobacteria</taxon>
        <taxon>Natronospirales</taxon>
        <taxon>Natronospiraceae</taxon>
        <taxon>Natronospira</taxon>
    </lineage>
</organism>
<dbReference type="InterPro" id="IPR051674">
    <property type="entry name" value="Malate_Decarboxylase"/>
</dbReference>
<feature type="domain" description="ACT" evidence="5">
    <location>
        <begin position="6"/>
        <end position="79"/>
    </location>
</feature>
<keyword evidence="3" id="KW-0520">NAD</keyword>
<proteinExistence type="inferred from homology"/>
<evidence type="ECO:0000256" key="2">
    <source>
        <dbReference type="ARBA" id="ARBA00023002"/>
    </source>
</evidence>
<dbReference type="EMBL" id="JALJYF010000002">
    <property type="protein sequence ID" value="MCP1728045.1"/>
    <property type="molecule type" value="Genomic_DNA"/>
</dbReference>
<dbReference type="EC" id="1.1.1.38" evidence="6"/>
<reference evidence="6 7" key="1">
    <citation type="submission" date="2022-03" db="EMBL/GenBank/DDBJ databases">
        <title>Genomic Encyclopedia of Type Strains, Phase III (KMG-III): the genomes of soil and plant-associated and newly described type strains.</title>
        <authorList>
            <person name="Whitman W."/>
        </authorList>
    </citation>
    <scope>NUCLEOTIDE SEQUENCE [LARGE SCALE GENOMIC DNA]</scope>
    <source>
        <strain evidence="6 7">BSker1</strain>
    </source>
</reference>
<dbReference type="PROSITE" id="PS51671">
    <property type="entry name" value="ACT"/>
    <property type="match status" value="1"/>
</dbReference>
<dbReference type="InterPro" id="IPR037062">
    <property type="entry name" value="Malic_N_dom_sf"/>
</dbReference>
<dbReference type="InterPro" id="IPR012301">
    <property type="entry name" value="Malic_N_dom"/>
</dbReference>
<dbReference type="Pfam" id="PF02826">
    <property type="entry name" value="2-Hacid_dh_C"/>
    <property type="match status" value="1"/>
</dbReference>
<dbReference type="GO" id="GO:0016491">
    <property type="term" value="F:oxidoreductase activity"/>
    <property type="evidence" value="ECO:0007669"/>
    <property type="project" value="UniProtKB-KW"/>
</dbReference>
<dbReference type="Proteomes" id="UP001523550">
    <property type="component" value="Unassembled WGS sequence"/>
</dbReference>
<dbReference type="PANTHER" id="PTHR43237:SF4">
    <property type="entry name" value="NADP-DEPENDENT MALIC ENZYME"/>
    <property type="match status" value="1"/>
</dbReference>
<keyword evidence="2 6" id="KW-0560">Oxidoreductase</keyword>
<dbReference type="SUPFAM" id="SSF53223">
    <property type="entry name" value="Aminoacid dehydrogenase-like, N-terminal domain"/>
    <property type="match status" value="1"/>
</dbReference>
<comment type="pathway">
    <text evidence="4">Amino-acid biosynthesis.</text>
</comment>
<dbReference type="SUPFAM" id="SSF55021">
    <property type="entry name" value="ACT-like"/>
    <property type="match status" value="1"/>
</dbReference>
<evidence type="ECO:0000256" key="3">
    <source>
        <dbReference type="ARBA" id="ARBA00023027"/>
    </source>
</evidence>
<dbReference type="SMART" id="SM01274">
    <property type="entry name" value="malic"/>
    <property type="match status" value="1"/>
</dbReference>
<keyword evidence="7" id="KW-1185">Reference proteome</keyword>
<dbReference type="PIRSF" id="PIRSF000106">
    <property type="entry name" value="ME"/>
    <property type="match status" value="1"/>
</dbReference>
<evidence type="ECO:0000313" key="6">
    <source>
        <dbReference type="EMBL" id="MCP1728045.1"/>
    </source>
</evidence>
<dbReference type="RefSeq" id="WP_253449453.1">
    <property type="nucleotide sequence ID" value="NZ_JALJYF010000002.1"/>
</dbReference>
<dbReference type="InterPro" id="IPR046346">
    <property type="entry name" value="Aminoacid_DH-like_N_sf"/>
</dbReference>
<protein>
    <submittedName>
        <fullName evidence="6">Malate dehydrogenase (Oxaloacetate-decarboxylating)</fullName>
        <ecNumber evidence="6">1.1.1.38</ecNumber>
    </submittedName>
</protein>
<sequence>MKIPEILLVESHHKPGSLAKILQVIGDCGLVVEHLNAIRRDQDKTVWEITLEMDEDVHYGLYEKLEALPNARLLGKSDRVFNRHRGGKIRMHSRLPIATLQELRDIYTPGVARVCLAIRDNPWLAREYTYLNESVAIVTNGTAILGLGDIGPVAGMPVMEGKAALFDKFVGLSGIPILLEERDPDRLVEHIVAMAPSFGAIQLEDIAAPACFEVEEKLKARLTKPVLHDDQHGTAVVTLAALMSAAKRVGTDLTKSVVGQIGLGSAGIGIARLLQAYGVEQVVGADLNEAALARLESMGGRRAELPDLMAECDVVIACTGVKGLIKPDWVREGQIVFALSNPDAEIEPNVALAQGAAYAADGKGINNALGFPGLFRGALDAHASAFNDAMLFAAARTLSELAPEDELVPESLDPKVHEAVARAVAEAAEAGD</sequence>
<accession>A0ABT1G9P2</accession>
<dbReference type="Gene3D" id="3.40.50.10380">
    <property type="entry name" value="Malic enzyme, N-terminal domain"/>
    <property type="match status" value="1"/>
</dbReference>
<dbReference type="InterPro" id="IPR036291">
    <property type="entry name" value="NAD(P)-bd_dom_sf"/>
</dbReference>
<name>A0ABT1G9P2_9GAMM</name>
<dbReference type="SUPFAM" id="SSF51735">
    <property type="entry name" value="NAD(P)-binding Rossmann-fold domains"/>
    <property type="match status" value="1"/>
</dbReference>
<dbReference type="InterPro" id="IPR001891">
    <property type="entry name" value="Malic_OxRdtase"/>
</dbReference>